<accession>A0A9P1IE44</accession>
<dbReference type="EMBL" id="CANHGI010000002">
    <property type="protein sequence ID" value="CAI5443193.1"/>
    <property type="molecule type" value="Genomic_DNA"/>
</dbReference>
<keyword evidence="2" id="KW-1133">Transmembrane helix</keyword>
<dbReference type="OrthoDB" id="5782464at2759"/>
<evidence type="ECO:0000256" key="1">
    <source>
        <dbReference type="SAM" id="MobiDB-lite"/>
    </source>
</evidence>
<protein>
    <submittedName>
        <fullName evidence="3">Uncharacterized protein</fullName>
    </submittedName>
</protein>
<evidence type="ECO:0000313" key="4">
    <source>
        <dbReference type="Proteomes" id="UP001152747"/>
    </source>
</evidence>
<reference evidence="3" key="1">
    <citation type="submission" date="2022-11" db="EMBL/GenBank/DDBJ databases">
        <authorList>
            <person name="Kikuchi T."/>
        </authorList>
    </citation>
    <scope>NUCLEOTIDE SEQUENCE</scope>
    <source>
        <strain evidence="3">PS1010</strain>
    </source>
</reference>
<name>A0A9P1IE44_9PELO</name>
<feature type="transmembrane region" description="Helical" evidence="2">
    <location>
        <begin position="83"/>
        <end position="110"/>
    </location>
</feature>
<evidence type="ECO:0000256" key="2">
    <source>
        <dbReference type="SAM" id="Phobius"/>
    </source>
</evidence>
<keyword evidence="4" id="KW-1185">Reference proteome</keyword>
<organism evidence="3 4">
    <name type="scientific">Caenorhabditis angaria</name>
    <dbReference type="NCBI Taxonomy" id="860376"/>
    <lineage>
        <taxon>Eukaryota</taxon>
        <taxon>Metazoa</taxon>
        <taxon>Ecdysozoa</taxon>
        <taxon>Nematoda</taxon>
        <taxon>Chromadorea</taxon>
        <taxon>Rhabditida</taxon>
        <taxon>Rhabditina</taxon>
        <taxon>Rhabditomorpha</taxon>
        <taxon>Rhabditoidea</taxon>
        <taxon>Rhabditidae</taxon>
        <taxon>Peloderinae</taxon>
        <taxon>Caenorhabditis</taxon>
    </lineage>
</organism>
<dbReference type="Proteomes" id="UP001152747">
    <property type="component" value="Unassembled WGS sequence"/>
</dbReference>
<comment type="caution">
    <text evidence="3">The sequence shown here is derived from an EMBL/GenBank/DDBJ whole genome shotgun (WGS) entry which is preliminary data.</text>
</comment>
<proteinExistence type="predicted"/>
<gene>
    <name evidence="3" type="ORF">CAMP_LOCUS5830</name>
</gene>
<keyword evidence="2" id="KW-0812">Transmembrane</keyword>
<feature type="compositionally biased region" description="Basic and acidic residues" evidence="1">
    <location>
        <begin position="31"/>
        <end position="40"/>
    </location>
</feature>
<evidence type="ECO:0000313" key="3">
    <source>
        <dbReference type="EMBL" id="CAI5443193.1"/>
    </source>
</evidence>
<dbReference type="AlphaFoldDB" id="A0A9P1IE44"/>
<feature type="region of interest" description="Disordered" evidence="1">
    <location>
        <begin position="1"/>
        <end position="76"/>
    </location>
</feature>
<keyword evidence="2" id="KW-0472">Membrane</keyword>
<sequence>MAEDGYEVMGPGGAKPQPIAPPPPPAALESAQEKTQEKTAPKSTATVTEKSNKTKKKKKKEKEELTVGDGTGVNQRPNSCDTILLALTCVVLILVIAASIPMILAGFGVADIESLRKSMEKEE</sequence>